<dbReference type="PANTHER" id="PTHR33233:SF17">
    <property type="entry name" value="DUF4283 DOMAIN-CONTAINING PROTEIN"/>
    <property type="match status" value="1"/>
</dbReference>
<proteinExistence type="predicted"/>
<dbReference type="PANTHER" id="PTHR33233">
    <property type="entry name" value="ENDONUCLEASE/EXONUCLEASE/PHOSPHATASE"/>
    <property type="match status" value="1"/>
</dbReference>
<protein>
    <recommendedName>
        <fullName evidence="2">DUF4283 domain-containing protein</fullName>
    </recommendedName>
</protein>
<dbReference type="SUPFAM" id="SSF56219">
    <property type="entry name" value="DNase I-like"/>
    <property type="match status" value="1"/>
</dbReference>
<feature type="compositionally biased region" description="Basic residues" evidence="1">
    <location>
        <begin position="1"/>
        <end position="10"/>
    </location>
</feature>
<evidence type="ECO:0000259" key="2">
    <source>
        <dbReference type="Pfam" id="PF14111"/>
    </source>
</evidence>
<organism evidence="3 4">
    <name type="scientific">Cuscuta campestris</name>
    <dbReference type="NCBI Taxonomy" id="132261"/>
    <lineage>
        <taxon>Eukaryota</taxon>
        <taxon>Viridiplantae</taxon>
        <taxon>Streptophyta</taxon>
        <taxon>Embryophyta</taxon>
        <taxon>Tracheophyta</taxon>
        <taxon>Spermatophyta</taxon>
        <taxon>Magnoliopsida</taxon>
        <taxon>eudicotyledons</taxon>
        <taxon>Gunneridae</taxon>
        <taxon>Pentapetalae</taxon>
        <taxon>asterids</taxon>
        <taxon>lamiids</taxon>
        <taxon>Solanales</taxon>
        <taxon>Convolvulaceae</taxon>
        <taxon>Cuscuteae</taxon>
        <taxon>Cuscuta</taxon>
        <taxon>Cuscuta subgen. Grammica</taxon>
        <taxon>Cuscuta sect. Cleistogrammica</taxon>
    </lineage>
</organism>
<evidence type="ECO:0000313" key="3">
    <source>
        <dbReference type="EMBL" id="VFQ72081.1"/>
    </source>
</evidence>
<dbReference type="EMBL" id="OOIL02001115">
    <property type="protein sequence ID" value="VFQ72081.1"/>
    <property type="molecule type" value="Genomic_DNA"/>
</dbReference>
<feature type="compositionally biased region" description="Polar residues" evidence="1">
    <location>
        <begin position="11"/>
        <end position="31"/>
    </location>
</feature>
<feature type="domain" description="DUF4283" evidence="2">
    <location>
        <begin position="114"/>
        <end position="193"/>
    </location>
</feature>
<keyword evidence="4" id="KW-1185">Reference proteome</keyword>
<reference evidence="3 4" key="1">
    <citation type="submission" date="2018-04" db="EMBL/GenBank/DDBJ databases">
        <authorList>
            <person name="Vogel A."/>
        </authorList>
    </citation>
    <scope>NUCLEOTIDE SEQUENCE [LARGE SCALE GENOMIC DNA]</scope>
</reference>
<name>A0A484L7C3_9ASTE</name>
<dbReference type="Proteomes" id="UP000595140">
    <property type="component" value="Unassembled WGS sequence"/>
</dbReference>
<dbReference type="InterPro" id="IPR025558">
    <property type="entry name" value="DUF4283"/>
</dbReference>
<dbReference type="AlphaFoldDB" id="A0A484L7C3"/>
<accession>A0A484L7C3</accession>
<dbReference type="InterPro" id="IPR036691">
    <property type="entry name" value="Endo/exonu/phosph_ase_sf"/>
</dbReference>
<gene>
    <name evidence="3" type="ORF">CCAM_LOCUS13857</name>
</gene>
<dbReference type="Gene3D" id="3.60.10.10">
    <property type="entry name" value="Endonuclease/exonuclease/phosphatase"/>
    <property type="match status" value="1"/>
</dbReference>
<evidence type="ECO:0000313" key="4">
    <source>
        <dbReference type="Proteomes" id="UP000595140"/>
    </source>
</evidence>
<dbReference type="Pfam" id="PF14111">
    <property type="entry name" value="DUF4283"/>
    <property type="match status" value="1"/>
</dbReference>
<feature type="compositionally biased region" description="Basic and acidic residues" evidence="1">
    <location>
        <begin position="32"/>
        <end position="52"/>
    </location>
</feature>
<feature type="region of interest" description="Disordered" evidence="1">
    <location>
        <begin position="1"/>
        <end position="59"/>
    </location>
</feature>
<evidence type="ECO:0000256" key="1">
    <source>
        <dbReference type="SAM" id="MobiDB-lite"/>
    </source>
</evidence>
<sequence length="870" mass="100629">MARRRGRPKRNNPSSSGNGLQTPGSAQGSVSTHDKSEKGMDIPDDVVPEKETNPNLEESEILDKTETPIQKSYASVVGNQEDDQKLCYIPATEVNGNFVAKLTKDDVIDTTTYWDATLVCCILGANPPLEVVKGFVNRIWSSYSIEEVSVLKEGQLIVSFKRVEDRDEVIKRKYYYFDNKPVLVQKWYPGVKVNIDQLDDIPIWIQLPDLEMKYWSLTGLSKIGSLVGKPVKRDRPTASKRKYAYARIQVEVKVQQEFPLMVQVIDDEDRVKSQEKGDKSLEVRRKLVWKPKRAEVNNDQAPEMENKKEMDKIPEPEEEFTVVTGKKAGKPKVMDMNEGNGIEALMKDRKGLWDHLERIANSMVAGWGIIGDFNSVLSLKDRIGGNNVTEEETKEFKECMITCGMEEIPSEGSYYTWSNKQGNGNRIYSRLDRALSNLEWIMKFDEKVQVIEEGISDHCLLLIRTYMQDRRNVGFKYCDMWELDNDFKPILQAVWNKDIPGWFMYQLIRKQKDLKHPLKQINKKFHHIHQQCELLREELSDIQSKLKGDINNTSLLDREKECLQELIFKNKASHMMRMQQAKQNWICEGDQGSKLFFAWTKKRTIFNQITSIITDKGEKVEGRSKVAEVMVDYFPKRQGHRTWTDPIQDVTGLEVNYSKSQMVLGGITDQEADGILREAKMERGTLPFRYLGGPITPSRISKRECEGLINKLTVKITSWATKHLSYAGRCKLINTVLMGVISFWCKLFVIPNKVMHKIQAICRNFLWGSSAEYKRISSVCWEENSIGKWIQFQWRAKTNEEMMVEVKKTKGRQQRQTAVAGFAAICYGIWHARNLKIKQNRIISPEECSAWIRDYVRVYINAKLKRMWLR</sequence>